<dbReference type="STRING" id="1492738.FEM21_22000"/>
<dbReference type="PATRIC" id="fig|1492738.3.peg.2188"/>
<dbReference type="eggNOG" id="COG2253">
    <property type="taxonomic scope" value="Bacteria"/>
</dbReference>
<gene>
    <name evidence="1" type="ORF">FEM21_22000</name>
</gene>
<protein>
    <recommendedName>
        <fullName evidence="3">Nucleotidyltransferase</fullName>
    </recommendedName>
</protein>
<dbReference type="AlphaFoldDB" id="A0A066WLE3"/>
<dbReference type="SUPFAM" id="SSF81301">
    <property type="entry name" value="Nucleotidyltransferase"/>
    <property type="match status" value="1"/>
</dbReference>
<sequence length="198" mass="23219">MSSDVFADFRLVGGTALSLHRGHRMSVDIDLFTDADYNTINFDIIESFLREHYLYVDTNDFKLISFGKSYFIGNSQDDAVKLDLYYTDPFIDEVIEVDGIRLASIEEIIAMKLDVILRTGRKKDFWDIHELREDYTIKDMFALHEKRFPYTHDKETLITKFTDFKEANDDFEPDCLRGNHWEFVKLDIVDFVNGIDGK</sequence>
<dbReference type="Pfam" id="PF08843">
    <property type="entry name" value="AbiEii"/>
    <property type="match status" value="1"/>
</dbReference>
<reference evidence="1 2" key="1">
    <citation type="submission" date="2014-05" db="EMBL/GenBank/DDBJ databases">
        <title>Genome Sequence of Flavobacterium sp. EM1321.</title>
        <authorList>
            <person name="Shin S.-K."/>
            <person name="Yi H."/>
        </authorList>
    </citation>
    <scope>NUCLEOTIDE SEQUENCE [LARGE SCALE GENOMIC DNA]</scope>
    <source>
        <strain evidence="1 2">EM1321</strain>
    </source>
</reference>
<keyword evidence="2" id="KW-1185">Reference proteome</keyword>
<name>A0A066WLE3_9FLAO</name>
<proteinExistence type="predicted"/>
<comment type="caution">
    <text evidence="1">The sequence shown here is derived from an EMBL/GenBank/DDBJ whole genome shotgun (WGS) entry which is preliminary data.</text>
</comment>
<accession>A0A066WLE3</accession>
<evidence type="ECO:0000313" key="2">
    <source>
        <dbReference type="Proteomes" id="UP000027064"/>
    </source>
</evidence>
<dbReference type="InterPro" id="IPR043519">
    <property type="entry name" value="NT_sf"/>
</dbReference>
<evidence type="ECO:0000313" key="1">
    <source>
        <dbReference type="EMBL" id="KDN54686.1"/>
    </source>
</evidence>
<organism evidence="1 2">
    <name type="scientific">Flavobacterium seoulense</name>
    <dbReference type="NCBI Taxonomy" id="1492738"/>
    <lineage>
        <taxon>Bacteria</taxon>
        <taxon>Pseudomonadati</taxon>
        <taxon>Bacteroidota</taxon>
        <taxon>Flavobacteriia</taxon>
        <taxon>Flavobacteriales</taxon>
        <taxon>Flavobacteriaceae</taxon>
        <taxon>Flavobacterium</taxon>
    </lineage>
</organism>
<dbReference type="EMBL" id="JNCA01000020">
    <property type="protein sequence ID" value="KDN54686.1"/>
    <property type="molecule type" value="Genomic_DNA"/>
</dbReference>
<dbReference type="Gene3D" id="3.30.460.40">
    <property type="match status" value="1"/>
</dbReference>
<dbReference type="InterPro" id="IPR014942">
    <property type="entry name" value="AbiEii"/>
</dbReference>
<dbReference type="Proteomes" id="UP000027064">
    <property type="component" value="Unassembled WGS sequence"/>
</dbReference>
<evidence type="ECO:0008006" key="3">
    <source>
        <dbReference type="Google" id="ProtNLM"/>
    </source>
</evidence>